<accession>A0A4Y2K1R6</accession>
<dbReference type="Proteomes" id="UP000499080">
    <property type="component" value="Unassembled WGS sequence"/>
</dbReference>
<dbReference type="OrthoDB" id="6471071at2759"/>
<evidence type="ECO:0000313" key="2">
    <source>
        <dbReference type="Proteomes" id="UP000499080"/>
    </source>
</evidence>
<dbReference type="PANTHER" id="PTHR47326">
    <property type="entry name" value="TRANSPOSABLE ELEMENT TC3 TRANSPOSASE-LIKE PROTEIN"/>
    <property type="match status" value="1"/>
</dbReference>
<comment type="caution">
    <text evidence="1">The sequence shown here is derived from an EMBL/GenBank/DDBJ whole genome shotgun (WGS) entry which is preliminary data.</text>
</comment>
<dbReference type="GO" id="GO:0003676">
    <property type="term" value="F:nucleic acid binding"/>
    <property type="evidence" value="ECO:0007669"/>
    <property type="project" value="InterPro"/>
</dbReference>
<protein>
    <recommendedName>
        <fullName evidence="3">DUF5641 domain-containing protein</fullName>
    </recommendedName>
</protein>
<dbReference type="EMBL" id="BGPR01004133">
    <property type="protein sequence ID" value="GBM96310.1"/>
    <property type="molecule type" value="Genomic_DNA"/>
</dbReference>
<reference evidence="1 2" key="1">
    <citation type="journal article" date="2019" name="Sci. Rep.">
        <title>Orb-weaving spider Araneus ventricosus genome elucidates the spidroin gene catalogue.</title>
        <authorList>
            <person name="Kono N."/>
            <person name="Nakamura H."/>
            <person name="Ohtoshi R."/>
            <person name="Moran D.A.P."/>
            <person name="Shinohara A."/>
            <person name="Yoshida Y."/>
            <person name="Fujiwara M."/>
            <person name="Mori M."/>
            <person name="Tomita M."/>
            <person name="Arakawa K."/>
        </authorList>
    </citation>
    <scope>NUCLEOTIDE SEQUENCE [LARGE SCALE GENOMIC DNA]</scope>
</reference>
<organism evidence="1 2">
    <name type="scientific">Araneus ventricosus</name>
    <name type="common">Orbweaver spider</name>
    <name type="synonym">Epeira ventricosa</name>
    <dbReference type="NCBI Taxonomy" id="182803"/>
    <lineage>
        <taxon>Eukaryota</taxon>
        <taxon>Metazoa</taxon>
        <taxon>Ecdysozoa</taxon>
        <taxon>Arthropoda</taxon>
        <taxon>Chelicerata</taxon>
        <taxon>Arachnida</taxon>
        <taxon>Araneae</taxon>
        <taxon>Araneomorphae</taxon>
        <taxon>Entelegynae</taxon>
        <taxon>Araneoidea</taxon>
        <taxon>Araneidae</taxon>
        <taxon>Araneus</taxon>
    </lineage>
</organism>
<evidence type="ECO:0008006" key="3">
    <source>
        <dbReference type="Google" id="ProtNLM"/>
    </source>
</evidence>
<name>A0A4Y2K1R6_ARAVE</name>
<sequence>MTRYIHSPSLKTRLVACVLSKWQALSGTIQDGGNANLWIERSGLDDVPLLPWLPRSPDLTPCDFSLWGYEKDKVYVPSMPTTLQALQERITVAVTEIDGNMLLNVWTELDYRWDVCRVTKGAHIELCTRFVVFTPLKYLTVPCAQKRLAPYVRLSQSEHEFQLCPEKWVTPYIGASLWKLTL</sequence>
<proteinExistence type="predicted"/>
<dbReference type="AlphaFoldDB" id="A0A4Y2K1R6"/>
<dbReference type="Gene3D" id="3.30.420.10">
    <property type="entry name" value="Ribonuclease H-like superfamily/Ribonuclease H"/>
    <property type="match status" value="1"/>
</dbReference>
<keyword evidence="2" id="KW-1185">Reference proteome</keyword>
<dbReference type="InterPro" id="IPR036397">
    <property type="entry name" value="RNaseH_sf"/>
</dbReference>
<evidence type="ECO:0000313" key="1">
    <source>
        <dbReference type="EMBL" id="GBM96310.1"/>
    </source>
</evidence>
<gene>
    <name evidence="1" type="ORF">AVEN_6823_1</name>
</gene>
<dbReference type="PANTHER" id="PTHR47326:SF1">
    <property type="entry name" value="HTH PSQ-TYPE DOMAIN-CONTAINING PROTEIN"/>
    <property type="match status" value="1"/>
</dbReference>